<keyword evidence="1" id="KW-0805">Transcription regulation</keyword>
<dbReference type="PANTHER" id="PTHR43280">
    <property type="entry name" value="ARAC-FAMILY TRANSCRIPTIONAL REGULATOR"/>
    <property type="match status" value="1"/>
</dbReference>
<evidence type="ECO:0000313" key="7">
    <source>
        <dbReference type="Proteomes" id="UP000250642"/>
    </source>
</evidence>
<comment type="caution">
    <text evidence="6">The sequence shown here is derived from an EMBL/GenBank/DDBJ whole genome shotgun (WGS) entry which is preliminary data.</text>
</comment>
<evidence type="ECO:0000256" key="3">
    <source>
        <dbReference type="ARBA" id="ARBA00023163"/>
    </source>
</evidence>
<dbReference type="AlphaFoldDB" id="A0A329QVK9"/>
<dbReference type="GO" id="GO:0043565">
    <property type="term" value="F:sequence-specific DNA binding"/>
    <property type="evidence" value="ECO:0007669"/>
    <property type="project" value="InterPro"/>
</dbReference>
<accession>A0A329QVK9</accession>
<evidence type="ECO:0000313" key="6">
    <source>
        <dbReference type="EMBL" id="RAW16163.1"/>
    </source>
</evidence>
<gene>
    <name evidence="6" type="ORF">DC345_11860</name>
</gene>
<evidence type="ECO:0000256" key="2">
    <source>
        <dbReference type="ARBA" id="ARBA00023125"/>
    </source>
</evidence>
<keyword evidence="3" id="KW-0804">Transcription</keyword>
<evidence type="ECO:0000256" key="1">
    <source>
        <dbReference type="ARBA" id="ARBA00023015"/>
    </source>
</evidence>
<dbReference type="PROSITE" id="PS00041">
    <property type="entry name" value="HTH_ARAC_FAMILY_1"/>
    <property type="match status" value="1"/>
</dbReference>
<dbReference type="InterPro" id="IPR009057">
    <property type="entry name" value="Homeodomain-like_sf"/>
</dbReference>
<protein>
    <submittedName>
        <fullName evidence="6">AraC family transcriptional regulator</fullName>
    </submittedName>
</protein>
<proteinExistence type="predicted"/>
<dbReference type="SMART" id="SM00342">
    <property type="entry name" value="HTH_ARAC"/>
    <property type="match status" value="1"/>
</dbReference>
<organism evidence="6 7">
    <name type="scientific">Paenibacillus taichungensis</name>
    <dbReference type="NCBI Taxonomy" id="484184"/>
    <lineage>
        <taxon>Bacteria</taxon>
        <taxon>Bacillati</taxon>
        <taxon>Bacillota</taxon>
        <taxon>Bacilli</taxon>
        <taxon>Bacillales</taxon>
        <taxon>Paenibacillaceae</taxon>
        <taxon>Paenibacillus</taxon>
    </lineage>
</organism>
<dbReference type="InterPro" id="IPR018062">
    <property type="entry name" value="HTH_AraC-typ_CS"/>
</dbReference>
<feature type="transmembrane region" description="Helical" evidence="4">
    <location>
        <begin position="314"/>
        <end position="334"/>
    </location>
</feature>
<feature type="domain" description="HTH araC/xylS-type" evidence="5">
    <location>
        <begin position="673"/>
        <end position="771"/>
    </location>
</feature>
<sequence length="782" mass="87338">MKKWSSAWANLAISYGSIVVVIVLLICSFFYIYFSRSYNEELQNKNQLILENTTQTIEGTILQRVQQIYLDLSLDKSADIRLFAGPSTRSGLDSVIDLQELLKSKVAGNTDMIQAIHLYYPGQNIMLSSLYGLRYNADQGEGSTYYSDWLQDMRTSKQNSLWTASRQVPQDIFSSVSGGTVGGSNALFTYAHSYPFQSTGETGDVFIAIDVKENAISSIIENMMPSQYNSTFIVNPMGNAISNASTDTPGQSGEYGASIKKALQSGNEKGSFDDKIGNTSVVVSYQTLPSTGWTIYSAMPANFYYEQSIMIQKLILGICIIAILIGLALSAVLVKANYSPIKRLVNRIKELSGPTPKHITNEYRLIDSAFLQLSDKVSSLEETLLANSPAIKHNAVLNLLHGGYSPEQWAEERTALGISQPYQGYCCLLLNTAVVHMGLSSENLSSVISRLIHGLESLSLPDSRLIVEELPDKKLAVILCTDIASEPLLDKLSRLLLSEARQQFQPNIQLSSGSWVQELADVHRSFSDAQALMKYAYFLPELHILKDRSILQREHNMDEIPQTLLAKFRDKLHARQPDEAVAAVDQFIATMREGLYPADYCHFMLANAVFVYSDVVKNVRYKHPLQLGHSDLYHEYISIANIVAYRDWLVESVTVFISETEKRNSDRAVSTIGIAKQYIEEHLSEDLSLEAVGAQVFISPKYLSKLFKEELGVTYTDYVTSRRMERAKELIENNNMTIERIASSVGYGTTAYFIKRFKEMYGCTPGHYLRKNASAEIAEAGS</sequence>
<dbReference type="GO" id="GO:0003700">
    <property type="term" value="F:DNA-binding transcription factor activity"/>
    <property type="evidence" value="ECO:0007669"/>
    <property type="project" value="InterPro"/>
</dbReference>
<dbReference type="PROSITE" id="PS01124">
    <property type="entry name" value="HTH_ARAC_FAMILY_2"/>
    <property type="match status" value="1"/>
</dbReference>
<keyword evidence="4" id="KW-0472">Membrane</keyword>
<feature type="transmembrane region" description="Helical" evidence="4">
    <location>
        <begin position="12"/>
        <end position="34"/>
    </location>
</feature>
<keyword evidence="4" id="KW-1133">Transmembrane helix</keyword>
<evidence type="ECO:0000256" key="4">
    <source>
        <dbReference type="SAM" id="Phobius"/>
    </source>
</evidence>
<evidence type="ECO:0000259" key="5">
    <source>
        <dbReference type="PROSITE" id="PS01124"/>
    </source>
</evidence>
<dbReference type="Gene3D" id="3.30.450.20">
    <property type="entry name" value="PAS domain"/>
    <property type="match status" value="1"/>
</dbReference>
<keyword evidence="4" id="KW-0812">Transmembrane</keyword>
<reference evidence="6 7" key="1">
    <citation type="submission" date="2018-04" db="EMBL/GenBank/DDBJ databases">
        <title>Paenibacillus taichungensis Genome sequencing and assembly.</title>
        <authorList>
            <person name="Xu J."/>
            <person name="Rensing C."/>
            <person name="Mazhar H.S."/>
        </authorList>
    </citation>
    <scope>NUCLEOTIDE SEQUENCE [LARGE SCALE GENOMIC DNA]</scope>
    <source>
        <strain evidence="6 7">NC1</strain>
    </source>
</reference>
<name>A0A329QVK9_9BACL</name>
<dbReference type="SUPFAM" id="SSF46689">
    <property type="entry name" value="Homeodomain-like"/>
    <property type="match status" value="2"/>
</dbReference>
<dbReference type="RefSeq" id="WP_113053259.1">
    <property type="nucleotide sequence ID" value="NZ_QEVW01000006.1"/>
</dbReference>
<dbReference type="Gene3D" id="1.10.10.60">
    <property type="entry name" value="Homeodomain-like"/>
    <property type="match status" value="2"/>
</dbReference>
<dbReference type="EMBL" id="QEVW01000006">
    <property type="protein sequence ID" value="RAW16163.1"/>
    <property type="molecule type" value="Genomic_DNA"/>
</dbReference>
<dbReference type="Proteomes" id="UP000250642">
    <property type="component" value="Unassembled WGS sequence"/>
</dbReference>
<dbReference type="PANTHER" id="PTHR43280:SF10">
    <property type="entry name" value="REGULATORY PROTEIN POCR"/>
    <property type="match status" value="1"/>
</dbReference>
<dbReference type="Pfam" id="PF12833">
    <property type="entry name" value="HTH_18"/>
    <property type="match status" value="1"/>
</dbReference>
<dbReference type="InterPro" id="IPR018060">
    <property type="entry name" value="HTH_AraC"/>
</dbReference>
<keyword evidence="2" id="KW-0238">DNA-binding</keyword>